<keyword evidence="3" id="KW-1185">Reference proteome</keyword>
<organism evidence="2 3">
    <name type="scientific">Discostella pseudostelligera</name>
    <dbReference type="NCBI Taxonomy" id="259834"/>
    <lineage>
        <taxon>Eukaryota</taxon>
        <taxon>Sar</taxon>
        <taxon>Stramenopiles</taxon>
        <taxon>Ochrophyta</taxon>
        <taxon>Bacillariophyta</taxon>
        <taxon>Coscinodiscophyceae</taxon>
        <taxon>Thalassiosirophycidae</taxon>
        <taxon>Stephanodiscales</taxon>
        <taxon>Stephanodiscaceae</taxon>
        <taxon>Discostella</taxon>
    </lineage>
</organism>
<evidence type="ECO:0000313" key="3">
    <source>
        <dbReference type="Proteomes" id="UP001530293"/>
    </source>
</evidence>
<dbReference type="EMBL" id="JALLBG020000077">
    <property type="protein sequence ID" value="KAL3767229.1"/>
    <property type="molecule type" value="Genomic_DNA"/>
</dbReference>
<accession>A0ABD3MTM7</accession>
<name>A0ABD3MTM7_9STRA</name>
<dbReference type="InterPro" id="IPR035979">
    <property type="entry name" value="RBD_domain_sf"/>
</dbReference>
<keyword evidence="1" id="KW-0732">Signal</keyword>
<dbReference type="Proteomes" id="UP001530293">
    <property type="component" value="Unassembled WGS sequence"/>
</dbReference>
<evidence type="ECO:0008006" key="4">
    <source>
        <dbReference type="Google" id="ProtNLM"/>
    </source>
</evidence>
<feature type="chain" id="PRO_5044762386" description="RRM domain-containing protein" evidence="1">
    <location>
        <begin position="21"/>
        <end position="283"/>
    </location>
</feature>
<dbReference type="AlphaFoldDB" id="A0ABD3MTM7"/>
<comment type="caution">
    <text evidence="2">The sequence shown here is derived from an EMBL/GenBank/DDBJ whole genome shotgun (WGS) entry which is preliminary data.</text>
</comment>
<dbReference type="SUPFAM" id="SSF54928">
    <property type="entry name" value="RNA-binding domain, RBD"/>
    <property type="match status" value="1"/>
</dbReference>
<feature type="signal peptide" evidence="1">
    <location>
        <begin position="1"/>
        <end position="20"/>
    </location>
</feature>
<reference evidence="2 3" key="1">
    <citation type="submission" date="2024-10" db="EMBL/GenBank/DDBJ databases">
        <title>Updated reference genomes for cyclostephanoid diatoms.</title>
        <authorList>
            <person name="Roberts W.R."/>
            <person name="Alverson A.J."/>
        </authorList>
    </citation>
    <scope>NUCLEOTIDE SEQUENCE [LARGE SCALE GENOMIC DNA]</scope>
    <source>
        <strain evidence="2 3">AJA232-27</strain>
    </source>
</reference>
<gene>
    <name evidence="2" type="ORF">ACHAWU_003320</name>
</gene>
<sequence length="283" mass="30544">MRSTLVIPLLASSSLMTATAFTTKTSMAPSTATGAALNRRIGNAVRFPPFTSSTTAMQMAIDYNDPAVMEEFNSIQTMEYDEVVAELAQSGVRAPADLGDMDVKLMLVELRTVMKGGGGGVNNNANNSNSGTPPAKFGSKFEEYLWTKPVFKALYDELKFAGDHNRMNVAAEYCNEPADAKSRYYSSYKTFIDDVEAALNARPEVTSPVVQFSGFPANMGDMGLKMTLEALGAIEDMTCDVSEDGISLVGQVKFESIEVAKAAIEQYDGMDMGMGDKLKMVSI</sequence>
<evidence type="ECO:0000256" key="1">
    <source>
        <dbReference type="SAM" id="SignalP"/>
    </source>
</evidence>
<proteinExistence type="predicted"/>
<protein>
    <recommendedName>
        <fullName evidence="4">RRM domain-containing protein</fullName>
    </recommendedName>
</protein>
<evidence type="ECO:0000313" key="2">
    <source>
        <dbReference type="EMBL" id="KAL3767229.1"/>
    </source>
</evidence>